<dbReference type="AlphaFoldDB" id="A0A3P7LUW5"/>
<evidence type="ECO:0000256" key="1">
    <source>
        <dbReference type="SAM" id="MobiDB-lite"/>
    </source>
</evidence>
<dbReference type="EMBL" id="UYYB01119998">
    <property type="protein sequence ID" value="VDM82908.1"/>
    <property type="molecule type" value="Genomic_DNA"/>
</dbReference>
<protein>
    <submittedName>
        <fullName evidence="2">Uncharacterized protein</fullName>
    </submittedName>
</protein>
<feature type="region of interest" description="Disordered" evidence="1">
    <location>
        <begin position="28"/>
        <end position="121"/>
    </location>
</feature>
<accession>A0A3P7LUW5</accession>
<reference evidence="2 3" key="1">
    <citation type="submission" date="2018-11" db="EMBL/GenBank/DDBJ databases">
        <authorList>
            <consortium name="Pathogen Informatics"/>
        </authorList>
    </citation>
    <scope>NUCLEOTIDE SEQUENCE [LARGE SCALE GENOMIC DNA]</scope>
</reference>
<feature type="compositionally biased region" description="Polar residues" evidence="1">
    <location>
        <begin position="72"/>
        <end position="82"/>
    </location>
</feature>
<dbReference type="OrthoDB" id="5864106at2759"/>
<evidence type="ECO:0000313" key="2">
    <source>
        <dbReference type="EMBL" id="VDM82908.1"/>
    </source>
</evidence>
<sequence>MYRYVPGMNTMPQVMTLVATPEGLQLKLPSSGLNNSQNAKYGPALTVPQQYPPSPDGANEATNHIVEKSKGSKPSNNASRSTAADGAGKSKIKAPTPIGQLKSPMRQRVARKANKNKGGKA</sequence>
<name>A0A3P7LUW5_STRVU</name>
<dbReference type="Proteomes" id="UP000270094">
    <property type="component" value="Unassembled WGS sequence"/>
</dbReference>
<evidence type="ECO:0000313" key="3">
    <source>
        <dbReference type="Proteomes" id="UP000270094"/>
    </source>
</evidence>
<proteinExistence type="predicted"/>
<gene>
    <name evidence="2" type="ORF">SVUK_LOCUS17906</name>
</gene>
<organism evidence="2 3">
    <name type="scientific">Strongylus vulgaris</name>
    <name type="common">Blood worm</name>
    <dbReference type="NCBI Taxonomy" id="40348"/>
    <lineage>
        <taxon>Eukaryota</taxon>
        <taxon>Metazoa</taxon>
        <taxon>Ecdysozoa</taxon>
        <taxon>Nematoda</taxon>
        <taxon>Chromadorea</taxon>
        <taxon>Rhabditida</taxon>
        <taxon>Rhabditina</taxon>
        <taxon>Rhabditomorpha</taxon>
        <taxon>Strongyloidea</taxon>
        <taxon>Strongylidae</taxon>
        <taxon>Strongylus</taxon>
    </lineage>
</organism>
<keyword evidence="3" id="KW-1185">Reference proteome</keyword>
<feature type="compositionally biased region" description="Basic residues" evidence="1">
    <location>
        <begin position="108"/>
        <end position="121"/>
    </location>
</feature>